<comment type="similarity">
    <text evidence="1">Belongs to the anaerobic coproporphyrinogen-III oxidase family. HemW subfamily.</text>
</comment>
<evidence type="ECO:0000256" key="7">
    <source>
        <dbReference type="ARBA" id="ARBA00023014"/>
    </source>
</evidence>
<dbReference type="PANTHER" id="PTHR13932:SF5">
    <property type="entry name" value="RADICAL S-ADENOSYL METHIONINE DOMAIN-CONTAINING PROTEIN 1, MITOCHONDRIAL"/>
    <property type="match status" value="1"/>
</dbReference>
<evidence type="ECO:0000259" key="10">
    <source>
        <dbReference type="PROSITE" id="PS51918"/>
    </source>
</evidence>
<keyword evidence="5 9" id="KW-0479">Metal-binding</keyword>
<evidence type="ECO:0000313" key="11">
    <source>
        <dbReference type="EMBL" id="MBD7913994.1"/>
    </source>
</evidence>
<dbReference type="SMART" id="SM00729">
    <property type="entry name" value="Elp3"/>
    <property type="match status" value="1"/>
</dbReference>
<dbReference type="InterPro" id="IPR034505">
    <property type="entry name" value="Coproporphyrinogen-III_oxidase"/>
</dbReference>
<dbReference type="PROSITE" id="PS51918">
    <property type="entry name" value="RADICAL_SAM"/>
    <property type="match status" value="1"/>
</dbReference>
<keyword evidence="4 9" id="KW-0949">S-adenosyl-L-methionine</keyword>
<dbReference type="SFLD" id="SFLDG01082">
    <property type="entry name" value="B12-binding_domain_containing"/>
    <property type="match status" value="1"/>
</dbReference>
<keyword evidence="9" id="KW-0963">Cytoplasm</keyword>
<dbReference type="RefSeq" id="WP_191748208.1">
    <property type="nucleotide sequence ID" value="NZ_JACSQZ010000006.1"/>
</dbReference>
<evidence type="ECO:0000256" key="3">
    <source>
        <dbReference type="ARBA" id="ARBA00022617"/>
    </source>
</evidence>
<dbReference type="Pfam" id="PF06969">
    <property type="entry name" value="HemN_C"/>
    <property type="match status" value="1"/>
</dbReference>
<keyword evidence="8 9" id="KW-0143">Chaperone</keyword>
<feature type="domain" description="Radical SAM core" evidence="10">
    <location>
        <begin position="1"/>
        <end position="229"/>
    </location>
</feature>
<keyword evidence="7 9" id="KW-0411">Iron-sulfur</keyword>
<dbReference type="Gene3D" id="3.20.20.70">
    <property type="entry name" value="Aldolase class I"/>
    <property type="match status" value="1"/>
</dbReference>
<evidence type="ECO:0000256" key="2">
    <source>
        <dbReference type="ARBA" id="ARBA00017228"/>
    </source>
</evidence>
<evidence type="ECO:0000256" key="8">
    <source>
        <dbReference type="ARBA" id="ARBA00023186"/>
    </source>
</evidence>
<comment type="function">
    <text evidence="9">Probably acts as a heme chaperone, transferring heme to an unknown acceptor. Binds one molecule of heme per monomer, possibly covalently. Binds 1 [4Fe-4S] cluster. The cluster is coordinated with 3 cysteines and an exchangeable S-adenosyl-L-methionine.</text>
</comment>
<dbReference type="CDD" id="cd01335">
    <property type="entry name" value="Radical_SAM"/>
    <property type="match status" value="1"/>
</dbReference>
<dbReference type="SFLD" id="SFLDS00029">
    <property type="entry name" value="Radical_SAM"/>
    <property type="match status" value="1"/>
</dbReference>
<dbReference type="NCBIfam" id="TIGR00539">
    <property type="entry name" value="hemN_rel"/>
    <property type="match status" value="1"/>
</dbReference>
<dbReference type="PANTHER" id="PTHR13932">
    <property type="entry name" value="COPROPORPHYRINIGEN III OXIDASE"/>
    <property type="match status" value="1"/>
</dbReference>
<proteinExistence type="inferred from homology"/>
<dbReference type="Pfam" id="PF04055">
    <property type="entry name" value="Radical_SAM"/>
    <property type="match status" value="1"/>
</dbReference>
<keyword evidence="12" id="KW-1185">Reference proteome</keyword>
<name>A0ABR8Q0R3_9CLOT</name>
<accession>A0ABR8Q0R3</accession>
<dbReference type="InterPro" id="IPR004559">
    <property type="entry name" value="HemW-like"/>
</dbReference>
<dbReference type="EMBL" id="JACSQZ010000006">
    <property type="protein sequence ID" value="MBD7913994.1"/>
    <property type="molecule type" value="Genomic_DNA"/>
</dbReference>
<organism evidence="11 12">
    <name type="scientific">Clostridium gallinarum</name>
    <dbReference type="NCBI Taxonomy" id="2762246"/>
    <lineage>
        <taxon>Bacteria</taxon>
        <taxon>Bacillati</taxon>
        <taxon>Bacillota</taxon>
        <taxon>Clostridia</taxon>
        <taxon>Eubacteriales</taxon>
        <taxon>Clostridiaceae</taxon>
        <taxon>Clostridium</taxon>
    </lineage>
</organism>
<comment type="subcellular location">
    <subcellularLocation>
        <location evidence="9">Cytoplasm</location>
    </subcellularLocation>
</comment>
<keyword evidence="9" id="KW-0004">4Fe-4S</keyword>
<evidence type="ECO:0000256" key="1">
    <source>
        <dbReference type="ARBA" id="ARBA00006100"/>
    </source>
</evidence>
<evidence type="ECO:0000313" key="12">
    <source>
        <dbReference type="Proteomes" id="UP000640335"/>
    </source>
</evidence>
<gene>
    <name evidence="11" type="ORF">H9660_02435</name>
</gene>
<reference evidence="11 12" key="1">
    <citation type="submission" date="2020-08" db="EMBL/GenBank/DDBJ databases">
        <title>A Genomic Blueprint of the Chicken Gut Microbiome.</title>
        <authorList>
            <person name="Gilroy R."/>
            <person name="Ravi A."/>
            <person name="Getino M."/>
            <person name="Pursley I."/>
            <person name="Horton D.L."/>
            <person name="Alikhan N.-F."/>
            <person name="Baker D."/>
            <person name="Gharbi K."/>
            <person name="Hall N."/>
            <person name="Watson M."/>
            <person name="Adriaenssens E.M."/>
            <person name="Foster-Nyarko E."/>
            <person name="Jarju S."/>
            <person name="Secka A."/>
            <person name="Antonio M."/>
            <person name="Oren A."/>
            <person name="Chaudhuri R."/>
            <person name="La Ragione R.M."/>
            <person name="Hildebrand F."/>
            <person name="Pallen M.J."/>
        </authorList>
    </citation>
    <scope>NUCLEOTIDE SEQUENCE [LARGE SCALE GENOMIC DNA]</scope>
    <source>
        <strain evidence="11 12">Sa3CUN1</strain>
    </source>
</reference>
<protein>
    <recommendedName>
        <fullName evidence="2 9">Heme chaperone HemW</fullName>
    </recommendedName>
</protein>
<sequence>MKNKKELSLYIHIPFCKQKCFYCDFPSYASIDHLREDYVEALCKEINEKGTNYKIKSIFIGGGTPSYLDTKEIRKILEAINKLDLSEDMEFTMECNPGALEEEKLKTMLNGGVNRISMGLQAVQNSLLKDIGRIHSFKQFEENFKLARNVGFKNINVDLMFGLPNQKVEEWIESLECIAKLNPEHISAYSLIIEEGTAFYKLWERNKLILPSEEEEREMYSITKEILSKYGYTQYEISNFSKEGYECYHNKVYWRNEEYLGLGSASTSFIDGKRIKNIENVKVYIDKINNNEDIIEDITINTKEDNMEEFVFMGLRMIEGISIDEFNERFGIDIYSIYKEVIDKNIKSKLLTLENKKLRLTDKGIELSNSVMSDFIILK</sequence>
<keyword evidence="3 9" id="KW-0349">Heme</keyword>
<evidence type="ECO:0000256" key="4">
    <source>
        <dbReference type="ARBA" id="ARBA00022691"/>
    </source>
</evidence>
<dbReference type="SFLD" id="SFLDF00288">
    <property type="entry name" value="HemN-like__clustered_with_nucl"/>
    <property type="match status" value="1"/>
</dbReference>
<dbReference type="InterPro" id="IPR006638">
    <property type="entry name" value="Elp3/MiaA/NifB-like_rSAM"/>
</dbReference>
<dbReference type="SFLD" id="SFLDF00562">
    <property type="entry name" value="HemN-like__clustered_with_heat"/>
    <property type="match status" value="1"/>
</dbReference>
<evidence type="ECO:0000256" key="9">
    <source>
        <dbReference type="RuleBase" id="RU364116"/>
    </source>
</evidence>
<dbReference type="SUPFAM" id="SSF102114">
    <property type="entry name" value="Radical SAM enzymes"/>
    <property type="match status" value="1"/>
</dbReference>
<dbReference type="InterPro" id="IPR013785">
    <property type="entry name" value="Aldolase_TIM"/>
</dbReference>
<dbReference type="InterPro" id="IPR010723">
    <property type="entry name" value="HemN_C"/>
</dbReference>
<evidence type="ECO:0000256" key="5">
    <source>
        <dbReference type="ARBA" id="ARBA00022723"/>
    </source>
</evidence>
<comment type="caution">
    <text evidence="11">The sequence shown here is derived from an EMBL/GenBank/DDBJ whole genome shotgun (WGS) entry which is preliminary data.</text>
</comment>
<keyword evidence="6 9" id="KW-0408">Iron</keyword>
<dbReference type="InterPro" id="IPR058240">
    <property type="entry name" value="rSAM_sf"/>
</dbReference>
<dbReference type="Proteomes" id="UP000640335">
    <property type="component" value="Unassembled WGS sequence"/>
</dbReference>
<evidence type="ECO:0000256" key="6">
    <source>
        <dbReference type="ARBA" id="ARBA00023004"/>
    </source>
</evidence>
<dbReference type="InterPro" id="IPR007197">
    <property type="entry name" value="rSAM"/>
</dbReference>
<dbReference type="SFLD" id="SFLDG01065">
    <property type="entry name" value="anaerobic_coproporphyrinogen-I"/>
    <property type="match status" value="1"/>
</dbReference>